<accession>A0AAU7VKL0</accession>
<name>A0AAU7VKL0_9FIRM</name>
<proteinExistence type="predicted"/>
<dbReference type="PANTHER" id="PTHR46558:SF4">
    <property type="entry name" value="DNA-BIDING PHAGE PROTEIN"/>
    <property type="match status" value="1"/>
</dbReference>
<dbReference type="CDD" id="cd00093">
    <property type="entry name" value="HTH_XRE"/>
    <property type="match status" value="1"/>
</dbReference>
<dbReference type="PANTHER" id="PTHR46558">
    <property type="entry name" value="TRACRIPTIONAL REGULATORY PROTEIN-RELATED-RELATED"/>
    <property type="match status" value="1"/>
</dbReference>
<reference evidence="3" key="1">
    <citation type="journal article" date="2013" name="Extremophiles">
        <title>Proteinivorax tanatarense gen. nov., sp. nov., an anaerobic, haloalkaliphilic, proteolytic bacterium isolated from a decaying algal bloom, and proposal of Proteinivoraceae fam. nov.</title>
        <authorList>
            <person name="Kevbrin V."/>
            <person name="Boltyanskaya Y."/>
            <person name="Zhilina T."/>
            <person name="Kolganova T."/>
            <person name="Lavrentjeva E."/>
            <person name="Kuznetsov B."/>
        </authorList>
    </citation>
    <scope>NUCLEOTIDE SEQUENCE</scope>
    <source>
        <strain evidence="3">Z-910T</strain>
    </source>
</reference>
<dbReference type="Gene3D" id="1.10.260.40">
    <property type="entry name" value="lambda repressor-like DNA-binding domains"/>
    <property type="match status" value="1"/>
</dbReference>
<dbReference type="AlphaFoldDB" id="A0AAU7VKL0"/>
<evidence type="ECO:0000256" key="1">
    <source>
        <dbReference type="ARBA" id="ARBA00023125"/>
    </source>
</evidence>
<protein>
    <submittedName>
        <fullName evidence="3">Helix-turn-helix transcriptional regulator</fullName>
    </submittedName>
</protein>
<dbReference type="RefSeq" id="WP_350343337.1">
    <property type="nucleotide sequence ID" value="NZ_CP158367.1"/>
</dbReference>
<dbReference type="InterPro" id="IPR001387">
    <property type="entry name" value="Cro/C1-type_HTH"/>
</dbReference>
<dbReference type="PROSITE" id="PS50943">
    <property type="entry name" value="HTH_CROC1"/>
    <property type="match status" value="1"/>
</dbReference>
<dbReference type="SMART" id="SM00530">
    <property type="entry name" value="HTH_XRE"/>
    <property type="match status" value="1"/>
</dbReference>
<reference evidence="3" key="2">
    <citation type="submission" date="2024-06" db="EMBL/GenBank/DDBJ databases">
        <authorList>
            <person name="Petrova K.O."/>
            <person name="Toshchakov S.V."/>
            <person name="Boltjanskaja Y.V."/>
            <person name="Kevbrin V."/>
        </authorList>
    </citation>
    <scope>NUCLEOTIDE SEQUENCE</scope>
    <source>
        <strain evidence="3">Z-910T</strain>
    </source>
</reference>
<evidence type="ECO:0000313" key="3">
    <source>
        <dbReference type="EMBL" id="XBX74585.1"/>
    </source>
</evidence>
<dbReference type="SUPFAM" id="SSF47413">
    <property type="entry name" value="lambda repressor-like DNA-binding domains"/>
    <property type="match status" value="1"/>
</dbReference>
<evidence type="ECO:0000259" key="2">
    <source>
        <dbReference type="PROSITE" id="PS50943"/>
    </source>
</evidence>
<dbReference type="GO" id="GO:0003677">
    <property type="term" value="F:DNA binding"/>
    <property type="evidence" value="ECO:0007669"/>
    <property type="project" value="UniProtKB-KW"/>
</dbReference>
<dbReference type="Pfam" id="PF01381">
    <property type="entry name" value="HTH_3"/>
    <property type="match status" value="1"/>
</dbReference>
<organism evidence="3">
    <name type="scientific">Proteinivorax tanatarense</name>
    <dbReference type="NCBI Taxonomy" id="1260629"/>
    <lineage>
        <taxon>Bacteria</taxon>
        <taxon>Bacillati</taxon>
        <taxon>Bacillota</taxon>
        <taxon>Clostridia</taxon>
        <taxon>Eubacteriales</taxon>
        <taxon>Proteinivoracaceae</taxon>
        <taxon>Proteinivorax</taxon>
    </lineage>
</organism>
<keyword evidence="1" id="KW-0238">DNA-binding</keyword>
<gene>
    <name evidence="3" type="ORF">PRVXT_002634</name>
</gene>
<feature type="domain" description="HTH cro/C1-type" evidence="2">
    <location>
        <begin position="12"/>
        <end position="66"/>
    </location>
</feature>
<dbReference type="EMBL" id="CP158367">
    <property type="protein sequence ID" value="XBX74585.1"/>
    <property type="molecule type" value="Genomic_DNA"/>
</dbReference>
<sequence length="71" mass="7946">MSNKAGQLNNRISVFRAEKKMTQQCLALKVGVSRQTISSLEKGKYTPSLVLAFEIAHAFGVDINKVFQYKI</sequence>
<dbReference type="InterPro" id="IPR010982">
    <property type="entry name" value="Lambda_DNA-bd_dom_sf"/>
</dbReference>